<dbReference type="Gene3D" id="3.30.870.10">
    <property type="entry name" value="Endonuclease Chain A"/>
    <property type="match status" value="2"/>
</dbReference>
<dbReference type="Proteomes" id="UP000229782">
    <property type="component" value="Unassembled WGS sequence"/>
</dbReference>
<dbReference type="PANTHER" id="PTHR21248:SF22">
    <property type="entry name" value="PHOSPHOLIPASE D"/>
    <property type="match status" value="1"/>
</dbReference>
<reference evidence="2 3" key="1">
    <citation type="submission" date="2017-09" db="EMBL/GenBank/DDBJ databases">
        <title>Depth-based differentiation of microbial function through sediment-hosted aquifers and enrichment of novel symbionts in the deep terrestrial subsurface.</title>
        <authorList>
            <person name="Probst A.J."/>
            <person name="Ladd B."/>
            <person name="Jarett J.K."/>
            <person name="Geller-Mcgrath D.E."/>
            <person name="Sieber C.M."/>
            <person name="Emerson J.B."/>
            <person name="Anantharaman K."/>
            <person name="Thomas B.C."/>
            <person name="Malmstrom R."/>
            <person name="Stieglmeier M."/>
            <person name="Klingl A."/>
            <person name="Woyke T."/>
            <person name="Ryan C.M."/>
            <person name="Banfield J.F."/>
        </authorList>
    </citation>
    <scope>NUCLEOTIDE SEQUENCE [LARGE SCALE GENOMIC DNA]</scope>
    <source>
        <strain evidence="2">CG11_big_fil_rev_8_21_14_0_20_43_7</strain>
    </source>
</reference>
<evidence type="ECO:0000259" key="1">
    <source>
        <dbReference type="PROSITE" id="PS50035"/>
    </source>
</evidence>
<name>A0A2H0N5T1_9BACT</name>
<dbReference type="SMART" id="SM00155">
    <property type="entry name" value="PLDc"/>
    <property type="match status" value="2"/>
</dbReference>
<dbReference type="GO" id="GO:0032049">
    <property type="term" value="P:cardiolipin biosynthetic process"/>
    <property type="evidence" value="ECO:0007669"/>
    <property type="project" value="UniProtKB-ARBA"/>
</dbReference>
<feature type="domain" description="PLD phosphodiesterase" evidence="1">
    <location>
        <begin position="277"/>
        <end position="304"/>
    </location>
</feature>
<feature type="domain" description="PLD phosphodiesterase" evidence="1">
    <location>
        <begin position="107"/>
        <end position="134"/>
    </location>
</feature>
<evidence type="ECO:0000313" key="2">
    <source>
        <dbReference type="EMBL" id="PIR03466.1"/>
    </source>
</evidence>
<dbReference type="Pfam" id="PF13091">
    <property type="entry name" value="PLDc_2"/>
    <property type="match status" value="2"/>
</dbReference>
<gene>
    <name evidence="2" type="ORF">COV60_00085</name>
</gene>
<evidence type="ECO:0000313" key="3">
    <source>
        <dbReference type="Proteomes" id="UP000229782"/>
    </source>
</evidence>
<proteinExistence type="predicted"/>
<dbReference type="InterPro" id="IPR025202">
    <property type="entry name" value="PLD-like_dom"/>
</dbReference>
<dbReference type="EMBL" id="PCWM01000003">
    <property type="protein sequence ID" value="PIR03466.1"/>
    <property type="molecule type" value="Genomic_DNA"/>
</dbReference>
<organism evidence="2 3">
    <name type="scientific">Candidatus Magasanikbacteria bacterium CG11_big_fil_rev_8_21_14_0_20_43_7</name>
    <dbReference type="NCBI Taxonomy" id="1974654"/>
    <lineage>
        <taxon>Bacteria</taxon>
        <taxon>Candidatus Magasanikiibacteriota</taxon>
    </lineage>
</organism>
<accession>A0A2H0N5T1</accession>
<dbReference type="PROSITE" id="PS50035">
    <property type="entry name" value="PLD"/>
    <property type="match status" value="2"/>
</dbReference>
<sequence>MKRKSSDIVLYSTSQEAWDAMSCAIKKASSSIYWEVYTFVDDDSGNTFISLLKEKAKAGVVVKLLVDAFGSSELSKDAIDAMTAVGVDVRLFSAQHTKNILTRWQRLWTRTHRKLLIIDETVGFIGGVNIQHSMSTWKDIHVRVHGPAVRSLLRSFAKSYVIAGGKNADVQNLLKYKFRLAKSVEDLEFIYDEPNTKQSRVRKKYVEALTKARERVILFSPYYFPDRKFLRALWSARKRGIKVDLLIPFRSDIRIATYAAYALFSLMRHRGVRVHLMKDMMHGKGVIVDDDWAMIGSSNIDQTSFYDNYEANIRFTDKHVVQQLKAIVTGWLSSSEMVQDNRWEHRGRYMRLKEWISLKLYRLWYRSNEKIDTVRKRRNNK</sequence>
<dbReference type="AlphaFoldDB" id="A0A2H0N5T1"/>
<dbReference type="CDD" id="cd09110">
    <property type="entry name" value="PLDc_CLS_1"/>
    <property type="match status" value="1"/>
</dbReference>
<dbReference type="GO" id="GO:0030572">
    <property type="term" value="F:phosphatidyltransferase activity"/>
    <property type="evidence" value="ECO:0007669"/>
    <property type="project" value="UniProtKB-ARBA"/>
</dbReference>
<dbReference type="InterPro" id="IPR001736">
    <property type="entry name" value="PLipase_D/transphosphatidylase"/>
</dbReference>
<comment type="caution">
    <text evidence="2">The sequence shown here is derived from an EMBL/GenBank/DDBJ whole genome shotgun (WGS) entry which is preliminary data.</text>
</comment>
<dbReference type="SUPFAM" id="SSF56024">
    <property type="entry name" value="Phospholipase D/nuclease"/>
    <property type="match status" value="2"/>
</dbReference>
<protein>
    <recommendedName>
        <fullName evidence="1">PLD phosphodiesterase domain-containing protein</fullName>
    </recommendedName>
</protein>
<dbReference type="PANTHER" id="PTHR21248">
    <property type="entry name" value="CARDIOLIPIN SYNTHASE"/>
    <property type="match status" value="1"/>
</dbReference>